<dbReference type="SUPFAM" id="SSF52540">
    <property type="entry name" value="P-loop containing nucleoside triphosphate hydrolases"/>
    <property type="match status" value="1"/>
</dbReference>
<evidence type="ECO:0000256" key="8">
    <source>
        <dbReference type="ARBA" id="ARBA00048090"/>
    </source>
</evidence>
<keyword evidence="4 9" id="KW-0808">Transferase</keyword>
<evidence type="ECO:0000256" key="3">
    <source>
        <dbReference type="ARBA" id="ARBA00012054"/>
    </source>
</evidence>
<dbReference type="InterPro" id="IPR006001">
    <property type="entry name" value="Therm_gnt_kin"/>
</dbReference>
<dbReference type="GO" id="GO:0005737">
    <property type="term" value="C:cytoplasm"/>
    <property type="evidence" value="ECO:0007669"/>
    <property type="project" value="TreeGrafter"/>
</dbReference>
<reference evidence="10 11" key="1">
    <citation type="journal article" date="2023" name="G3 (Bethesda)">
        <title>A high-quality reference genome for the fission yeast Schizosaccharomyces osmophilus.</title>
        <authorList>
            <person name="Jia G.S."/>
            <person name="Zhang W.C."/>
            <person name="Liang Y."/>
            <person name="Liu X.H."/>
            <person name="Rhind N."/>
            <person name="Pidoux A."/>
            <person name="Brysch-Herzberg M."/>
            <person name="Du L.L."/>
        </authorList>
    </citation>
    <scope>NUCLEOTIDE SEQUENCE [LARGE SCALE GENOMIC DNA]</scope>
    <source>
        <strain evidence="10 11">CBS 15793</strain>
    </source>
</reference>
<evidence type="ECO:0000256" key="1">
    <source>
        <dbReference type="ARBA" id="ARBA00004875"/>
    </source>
</evidence>
<dbReference type="Proteomes" id="UP001212411">
    <property type="component" value="Chromosome 2"/>
</dbReference>
<dbReference type="NCBIfam" id="TIGR01313">
    <property type="entry name" value="therm_gnt_kin"/>
    <property type="match status" value="1"/>
</dbReference>
<name>A0AAF0AX30_9SCHI</name>
<evidence type="ECO:0000256" key="4">
    <source>
        <dbReference type="ARBA" id="ARBA00022679"/>
    </source>
</evidence>
<evidence type="ECO:0000256" key="2">
    <source>
        <dbReference type="ARBA" id="ARBA00008420"/>
    </source>
</evidence>
<dbReference type="CDD" id="cd02021">
    <property type="entry name" value="GntK"/>
    <property type="match status" value="1"/>
</dbReference>
<dbReference type="EC" id="2.7.1.12" evidence="3 9"/>
<comment type="similarity">
    <text evidence="2 9">Belongs to the gluconokinase GntK/GntV family.</text>
</comment>
<keyword evidence="11" id="KW-1185">Reference proteome</keyword>
<dbReference type="GO" id="GO:0005524">
    <property type="term" value="F:ATP binding"/>
    <property type="evidence" value="ECO:0007669"/>
    <property type="project" value="UniProtKB-KW"/>
</dbReference>
<dbReference type="RefSeq" id="XP_056038615.1">
    <property type="nucleotide sequence ID" value="XM_056181559.1"/>
</dbReference>
<dbReference type="Gene3D" id="3.40.50.300">
    <property type="entry name" value="P-loop containing nucleotide triphosphate hydrolases"/>
    <property type="match status" value="1"/>
</dbReference>
<evidence type="ECO:0000313" key="11">
    <source>
        <dbReference type="Proteomes" id="UP001212411"/>
    </source>
</evidence>
<evidence type="ECO:0000256" key="7">
    <source>
        <dbReference type="ARBA" id="ARBA00022840"/>
    </source>
</evidence>
<dbReference type="PANTHER" id="PTHR43442:SF3">
    <property type="entry name" value="GLUCONOKINASE-RELATED"/>
    <property type="match status" value="1"/>
</dbReference>
<evidence type="ECO:0000256" key="9">
    <source>
        <dbReference type="RuleBase" id="RU363066"/>
    </source>
</evidence>
<dbReference type="PANTHER" id="PTHR43442">
    <property type="entry name" value="GLUCONOKINASE-RELATED"/>
    <property type="match status" value="1"/>
</dbReference>
<organism evidence="10 11">
    <name type="scientific">Schizosaccharomyces osmophilus</name>
    <dbReference type="NCBI Taxonomy" id="2545709"/>
    <lineage>
        <taxon>Eukaryota</taxon>
        <taxon>Fungi</taxon>
        <taxon>Dikarya</taxon>
        <taxon>Ascomycota</taxon>
        <taxon>Taphrinomycotina</taxon>
        <taxon>Schizosaccharomycetes</taxon>
        <taxon>Schizosaccharomycetales</taxon>
        <taxon>Schizosaccharomycetaceae</taxon>
        <taxon>Schizosaccharomyces</taxon>
    </lineage>
</organism>
<dbReference type="KEGG" id="som:SOMG_02768"/>
<proteinExistence type="inferred from homology"/>
<dbReference type="GO" id="GO:0005975">
    <property type="term" value="P:carbohydrate metabolic process"/>
    <property type="evidence" value="ECO:0007669"/>
    <property type="project" value="InterPro"/>
</dbReference>
<dbReference type="GO" id="GO:0046316">
    <property type="term" value="F:gluconokinase activity"/>
    <property type="evidence" value="ECO:0007669"/>
    <property type="project" value="UniProtKB-EC"/>
</dbReference>
<keyword evidence="7 9" id="KW-0067">ATP-binding</keyword>
<keyword evidence="5 9" id="KW-0547">Nucleotide-binding</keyword>
<dbReference type="GeneID" id="80876248"/>
<comment type="pathway">
    <text evidence="1 9">Carbohydrate acid metabolism; D-gluconate degradation.</text>
</comment>
<gene>
    <name evidence="10" type="primary">idn1</name>
    <name evidence="10" type="ORF">SOMG_02768</name>
</gene>
<evidence type="ECO:0000256" key="6">
    <source>
        <dbReference type="ARBA" id="ARBA00022777"/>
    </source>
</evidence>
<dbReference type="InterPro" id="IPR027417">
    <property type="entry name" value="P-loop_NTPase"/>
</dbReference>
<accession>A0AAF0AX30</accession>
<protein>
    <recommendedName>
        <fullName evidence="3 9">Gluconokinase</fullName>
        <ecNumber evidence="3 9">2.7.1.12</ecNumber>
    </recommendedName>
</protein>
<evidence type="ECO:0000313" key="10">
    <source>
        <dbReference type="EMBL" id="WBW74372.1"/>
    </source>
</evidence>
<dbReference type="EMBL" id="CP115612">
    <property type="protein sequence ID" value="WBW74372.1"/>
    <property type="molecule type" value="Genomic_DNA"/>
</dbReference>
<dbReference type="AlphaFoldDB" id="A0AAF0AX30"/>
<comment type="catalytic activity">
    <reaction evidence="8 9">
        <text>D-gluconate + ATP = 6-phospho-D-gluconate + ADP + H(+)</text>
        <dbReference type="Rhea" id="RHEA:19433"/>
        <dbReference type="ChEBI" id="CHEBI:15378"/>
        <dbReference type="ChEBI" id="CHEBI:18391"/>
        <dbReference type="ChEBI" id="CHEBI:30616"/>
        <dbReference type="ChEBI" id="CHEBI:58759"/>
        <dbReference type="ChEBI" id="CHEBI:456216"/>
        <dbReference type="EC" id="2.7.1.12"/>
    </reaction>
</comment>
<keyword evidence="6 9" id="KW-0418">Kinase</keyword>
<sequence>MSLNPQHLDKKAVFFIIGPSGSGKTTMAKFLAEKLDYDYIEGDDLHPKANVEKMGAGHPLNDEDRWGWLYNCGGACALQLDSPNVKGIVMTCSALKKAYRDVLRESLKHRPGSVHFFYLMASKEVLVERTKARKNHYMKSDMVDSQLRDMQTPKDDEKDAYTLNIENSPEVSQKCAYDLVEKIMKDKDEDIKHKN</sequence>
<evidence type="ECO:0000256" key="5">
    <source>
        <dbReference type="ARBA" id="ARBA00022741"/>
    </source>
</evidence>
<dbReference type="Pfam" id="PF13671">
    <property type="entry name" value="AAA_33"/>
    <property type="match status" value="1"/>
</dbReference>